<comment type="caution">
    <text evidence="1">The sequence shown here is derived from an EMBL/GenBank/DDBJ whole genome shotgun (WGS) entry which is preliminary data.</text>
</comment>
<evidence type="ECO:0000313" key="2">
    <source>
        <dbReference type="Proteomes" id="UP000304953"/>
    </source>
</evidence>
<name>A0AC61RRU3_9FIRM</name>
<dbReference type="EMBL" id="SRYA01000048">
    <property type="protein sequence ID" value="TGY91975.1"/>
    <property type="molecule type" value="Genomic_DNA"/>
</dbReference>
<dbReference type="Proteomes" id="UP000304953">
    <property type="component" value="Unassembled WGS sequence"/>
</dbReference>
<protein>
    <submittedName>
        <fullName evidence="1">Stage II sporulation protein E</fullName>
    </submittedName>
</protein>
<reference evidence="1" key="1">
    <citation type="submission" date="2019-04" db="EMBL/GenBank/DDBJ databases">
        <title>Microbes associate with the intestines of laboratory mice.</title>
        <authorList>
            <person name="Navarre W."/>
            <person name="Wong E."/>
            <person name="Huang K."/>
            <person name="Tropini C."/>
            <person name="Ng K."/>
            <person name="Yu B."/>
        </authorList>
    </citation>
    <scope>NUCLEOTIDE SEQUENCE</scope>
    <source>
        <strain evidence="1">NM01_1-7b</strain>
    </source>
</reference>
<organism evidence="1 2">
    <name type="scientific">Petralouisia muris</name>
    <dbReference type="NCBI Taxonomy" id="3032872"/>
    <lineage>
        <taxon>Bacteria</taxon>
        <taxon>Bacillati</taxon>
        <taxon>Bacillota</taxon>
        <taxon>Clostridia</taxon>
        <taxon>Lachnospirales</taxon>
        <taxon>Lachnospiraceae</taxon>
        <taxon>Petralouisia</taxon>
    </lineage>
</organism>
<keyword evidence="2" id="KW-1185">Reference proteome</keyword>
<proteinExistence type="predicted"/>
<sequence length="616" mass="69119">MKQTRWKEIVLYGLAMAVSKGAFAGCYPLIPGFFTACYLEEVNRTLLLIFSIFGMALFVPVQAMAKYTVALLVTAAVIRLVEWAYKSCRTYIGAGGAALSLFLVAIAGELLQVRNRAVVWMGILESVLVFGMVLALTPILHQFMEGGFFSFGRKEEISQIAPEHGEKLETYARSFNGLSQIFSQMESFKNNFEPEEMGKMQQEIAGKICMSCDQCAICWQEENSPMFEVFYRLFHSIEKRGGAKEEVHQELADYCPYSDSIIEEAVGVFEKAKLNLAWYNRLLENRGVIAEQLDAMAYIMEDCAREYKDISRREGKLLGSVKYRMKERGIAAREIRLYERRNGKLSLQMRACSKWGNCVPVKELAKAVSQGLHRDMAPGKYVRSMVGKEENFLTFEEDTLFHTLQGVARLTKDEAQVSGDSFSFLELDGGESVMALSDGMGSGIRACKESEMVIELIEKFLEAGFRKETAIRMMNSAMVIQGEEGIFSTVDLASMDLYTGICEFYKIGAAATFIKRGEEVECISSGSLPAGMFHQLEIDRTSRQLQSGDFVIQVTDGVLDDLYVPAPEETFQEILEDIQTNNPEQMAKQALERILLFTAGKVPDDMTVLVTGIWEK</sequence>
<evidence type="ECO:0000313" key="1">
    <source>
        <dbReference type="EMBL" id="TGY91975.1"/>
    </source>
</evidence>
<accession>A0AC61RRU3</accession>
<gene>
    <name evidence="1" type="ORF">E5329_19530</name>
</gene>